<name>A0A0M0LCG1_9BACI</name>
<sequence length="62" mass="7097">MSFVEDIGFHYFIELIESLFSQFLTEEGEVVVHPSDKHEKSLLMLCGVVAVILLVSILRKIF</sequence>
<keyword evidence="3" id="KW-1185">Reference proteome</keyword>
<proteinExistence type="predicted"/>
<reference evidence="3" key="1">
    <citation type="submission" date="2015-08" db="EMBL/GenBank/DDBJ databases">
        <title>Fjat-14210 dsm16467.</title>
        <authorList>
            <person name="Liu B."/>
            <person name="Wang J."/>
            <person name="Zhu Y."/>
            <person name="Liu G."/>
            <person name="Chen Q."/>
            <person name="Chen Z."/>
            <person name="Lan J."/>
            <person name="Che J."/>
            <person name="Ge C."/>
            <person name="Shi H."/>
            <person name="Pan Z."/>
            <person name="Liu X."/>
        </authorList>
    </citation>
    <scope>NUCLEOTIDE SEQUENCE [LARGE SCALE GENOMIC DNA]</scope>
    <source>
        <strain evidence="3">DSM 16467</strain>
    </source>
</reference>
<keyword evidence="1" id="KW-1133">Transmembrane helix</keyword>
<keyword evidence="1" id="KW-0812">Transmembrane</keyword>
<gene>
    <name evidence="2" type="ORF">AMD01_04735</name>
</gene>
<evidence type="ECO:0000256" key="1">
    <source>
        <dbReference type="SAM" id="Phobius"/>
    </source>
</evidence>
<comment type="caution">
    <text evidence="2">The sequence shown here is derived from an EMBL/GenBank/DDBJ whole genome shotgun (WGS) entry which is preliminary data.</text>
</comment>
<dbReference type="Proteomes" id="UP000037558">
    <property type="component" value="Unassembled WGS sequence"/>
</dbReference>
<keyword evidence="1" id="KW-0472">Membrane</keyword>
<evidence type="ECO:0000313" key="2">
    <source>
        <dbReference type="EMBL" id="KOO48537.1"/>
    </source>
</evidence>
<protein>
    <submittedName>
        <fullName evidence="2">Uncharacterized protein</fullName>
    </submittedName>
</protein>
<dbReference type="AlphaFoldDB" id="A0A0M0LCG1"/>
<organism evidence="2 3">
    <name type="scientific">Priestia koreensis</name>
    <dbReference type="NCBI Taxonomy" id="284581"/>
    <lineage>
        <taxon>Bacteria</taxon>
        <taxon>Bacillati</taxon>
        <taxon>Bacillota</taxon>
        <taxon>Bacilli</taxon>
        <taxon>Bacillales</taxon>
        <taxon>Bacillaceae</taxon>
        <taxon>Priestia</taxon>
    </lineage>
</organism>
<accession>A0A0M0LCG1</accession>
<dbReference type="EMBL" id="LILC01000005">
    <property type="protein sequence ID" value="KOO48537.1"/>
    <property type="molecule type" value="Genomic_DNA"/>
</dbReference>
<feature type="transmembrane region" description="Helical" evidence="1">
    <location>
        <begin position="41"/>
        <end position="58"/>
    </location>
</feature>
<evidence type="ECO:0000313" key="3">
    <source>
        <dbReference type="Proteomes" id="UP000037558"/>
    </source>
</evidence>
<dbReference type="PATRIC" id="fig|284581.3.peg.203"/>